<organism evidence="4 5">
    <name type="scientific">Pleomassaria siparia CBS 279.74</name>
    <dbReference type="NCBI Taxonomy" id="1314801"/>
    <lineage>
        <taxon>Eukaryota</taxon>
        <taxon>Fungi</taxon>
        <taxon>Dikarya</taxon>
        <taxon>Ascomycota</taxon>
        <taxon>Pezizomycotina</taxon>
        <taxon>Dothideomycetes</taxon>
        <taxon>Pleosporomycetidae</taxon>
        <taxon>Pleosporales</taxon>
        <taxon>Pleomassariaceae</taxon>
        <taxon>Pleomassaria</taxon>
    </lineage>
</organism>
<evidence type="ECO:0000313" key="4">
    <source>
        <dbReference type="EMBL" id="KAF2713614.1"/>
    </source>
</evidence>
<gene>
    <name evidence="4" type="ORF">K504DRAFT_424390</name>
</gene>
<dbReference type="CDD" id="cd00067">
    <property type="entry name" value="GAL4"/>
    <property type="match status" value="1"/>
</dbReference>
<dbReference type="AlphaFoldDB" id="A0A6G1KL98"/>
<evidence type="ECO:0000313" key="5">
    <source>
        <dbReference type="Proteomes" id="UP000799428"/>
    </source>
</evidence>
<dbReference type="InterPro" id="IPR001138">
    <property type="entry name" value="Zn2Cys6_DnaBD"/>
</dbReference>
<dbReference type="SMART" id="SM00066">
    <property type="entry name" value="GAL4"/>
    <property type="match status" value="1"/>
</dbReference>
<dbReference type="Pfam" id="PF00172">
    <property type="entry name" value="Zn_clus"/>
    <property type="match status" value="1"/>
</dbReference>
<evidence type="ECO:0000259" key="3">
    <source>
        <dbReference type="PROSITE" id="PS50048"/>
    </source>
</evidence>
<proteinExistence type="predicted"/>
<evidence type="ECO:0000256" key="2">
    <source>
        <dbReference type="SAM" id="MobiDB-lite"/>
    </source>
</evidence>
<dbReference type="GO" id="GO:0008270">
    <property type="term" value="F:zinc ion binding"/>
    <property type="evidence" value="ECO:0007669"/>
    <property type="project" value="InterPro"/>
</dbReference>
<keyword evidence="5" id="KW-1185">Reference proteome</keyword>
<feature type="region of interest" description="Disordered" evidence="2">
    <location>
        <begin position="398"/>
        <end position="430"/>
    </location>
</feature>
<dbReference type="SUPFAM" id="SSF57701">
    <property type="entry name" value="Zn2/Cys6 DNA-binding domain"/>
    <property type="match status" value="1"/>
</dbReference>
<keyword evidence="1" id="KW-0539">Nucleus</keyword>
<feature type="region of interest" description="Disordered" evidence="2">
    <location>
        <begin position="33"/>
        <end position="67"/>
    </location>
</feature>
<evidence type="ECO:0000256" key="1">
    <source>
        <dbReference type="ARBA" id="ARBA00023242"/>
    </source>
</evidence>
<dbReference type="GO" id="GO:0000981">
    <property type="term" value="F:DNA-binding transcription factor activity, RNA polymerase II-specific"/>
    <property type="evidence" value="ECO:0007669"/>
    <property type="project" value="InterPro"/>
</dbReference>
<dbReference type="InterPro" id="IPR036864">
    <property type="entry name" value="Zn2-C6_fun-type_DNA-bd_sf"/>
</dbReference>
<dbReference type="Gene3D" id="4.10.240.10">
    <property type="entry name" value="Zn(2)-C6 fungal-type DNA-binding domain"/>
    <property type="match status" value="1"/>
</dbReference>
<feature type="compositionally biased region" description="Polar residues" evidence="2">
    <location>
        <begin position="399"/>
        <end position="419"/>
    </location>
</feature>
<name>A0A6G1KL98_9PLEO</name>
<dbReference type="OrthoDB" id="5394557at2759"/>
<dbReference type="Proteomes" id="UP000799428">
    <property type="component" value="Unassembled WGS sequence"/>
</dbReference>
<dbReference type="EMBL" id="MU005765">
    <property type="protein sequence ID" value="KAF2713614.1"/>
    <property type="molecule type" value="Genomic_DNA"/>
</dbReference>
<feature type="domain" description="Zn(2)-C6 fungal-type" evidence="3">
    <location>
        <begin position="76"/>
        <end position="112"/>
    </location>
</feature>
<reference evidence="4" key="1">
    <citation type="journal article" date="2020" name="Stud. Mycol.">
        <title>101 Dothideomycetes genomes: a test case for predicting lifestyles and emergence of pathogens.</title>
        <authorList>
            <person name="Haridas S."/>
            <person name="Albert R."/>
            <person name="Binder M."/>
            <person name="Bloem J."/>
            <person name="Labutti K."/>
            <person name="Salamov A."/>
            <person name="Andreopoulos B."/>
            <person name="Baker S."/>
            <person name="Barry K."/>
            <person name="Bills G."/>
            <person name="Bluhm B."/>
            <person name="Cannon C."/>
            <person name="Castanera R."/>
            <person name="Culley D."/>
            <person name="Daum C."/>
            <person name="Ezra D."/>
            <person name="Gonzalez J."/>
            <person name="Henrissat B."/>
            <person name="Kuo A."/>
            <person name="Liang C."/>
            <person name="Lipzen A."/>
            <person name="Lutzoni F."/>
            <person name="Magnuson J."/>
            <person name="Mondo S."/>
            <person name="Nolan M."/>
            <person name="Ohm R."/>
            <person name="Pangilinan J."/>
            <person name="Park H.-J."/>
            <person name="Ramirez L."/>
            <person name="Alfaro M."/>
            <person name="Sun H."/>
            <person name="Tritt A."/>
            <person name="Yoshinaga Y."/>
            <person name="Zwiers L.-H."/>
            <person name="Turgeon B."/>
            <person name="Goodwin S."/>
            <person name="Spatafora J."/>
            <person name="Crous P."/>
            <person name="Grigoriev I."/>
        </authorList>
    </citation>
    <scope>NUCLEOTIDE SEQUENCE</scope>
    <source>
        <strain evidence="4">CBS 279.74</strain>
    </source>
</reference>
<dbReference type="PROSITE" id="PS50048">
    <property type="entry name" value="ZN2_CY6_FUNGAL_2"/>
    <property type="match status" value="1"/>
</dbReference>
<protein>
    <recommendedName>
        <fullName evidence="3">Zn(2)-C6 fungal-type domain-containing protein</fullName>
    </recommendedName>
</protein>
<accession>A0A6G1KL98</accession>
<feature type="region of interest" description="Disordered" evidence="2">
    <location>
        <begin position="355"/>
        <end position="381"/>
    </location>
</feature>
<sequence length="524" mass="57312">MEYETTRRYSHNAPLGFPHYYFTDRNMPLSMSQVSRTDPRNCPLGGPVDGPRIRGSMGRDEGTMENAQSRRRIAVACARCRKRKIRCSGDPGNNSGCQNCKLAGVDMSHCQFHRVGSDDATQIIANRNIASNMAFMTNPNEMMPIYNAVSSPFYNRSVSANQYPQLDTKAVFPQAWTTISYSEDTSPVEAYTLDPPTTYMSSQNTMVNAYGDNYRWNQPVRKSSQAGPHAYMDQDSPLASSYSTHGLPYIQTNYRGAVGTEAQSPLNMASLHSALPQRPQPRQMQIPEMAAPPQRHLPVPLPSPAQTSRNVVDQLQDQRLRSAQIMGGSSLNATGSYARLPMAWGTHEPSLPDIQGNTSTDATSAELVSSTASSVPTSGTTDGVMGYMPAASAVDETVAESSPTSSQQQPLNFSNSTLLDTMPAPATATPYSNFREYSRATSSSTEQMSLLARQTSNSDIYSYSKQQSTGDPSNEASLVSGHQYTPLSQPQTQHVASLEGPRRETFGTRDVLHRASMTNLGRTY</sequence>